<keyword evidence="4 8" id="KW-0067">ATP-binding</keyword>
<dbReference type="CDD" id="cd03230">
    <property type="entry name" value="ABC_DR_subfamily_A"/>
    <property type="match status" value="1"/>
</dbReference>
<sequence>MQETLAVALQGLVKRFGTKVAVNNVHLEIPQGTCYGLVGPNGAGKTTTLSMLTGMLRPDMGNAYVFGQDVWSDTAAAKRQLGIMPEADQLFNRLTGLQLLVYSGMLRGMKRDVATERAHDLLQAFDLQGDASKLVVDYSAGMTKKIALATAMIHAPKILVLDEPFESVDPVSSANIRDILQTYVRAGGTVIVSSHVMGLVEKICTHVAVIAHGQVLASGTVAQVADGMDLEERFFSLVGGRHESQGFAWLGGVGEQPVQDEAAQDESGFESTQNVPAQNAVQQ</sequence>
<dbReference type="Pfam" id="PF00005">
    <property type="entry name" value="ABC_tran"/>
    <property type="match status" value="1"/>
</dbReference>
<comment type="subcellular location">
    <subcellularLocation>
        <location evidence="1">Cell membrane</location>
        <topology evidence="1">Peripheral membrane protein</topology>
    </subcellularLocation>
</comment>
<keyword evidence="5" id="KW-0046">Antibiotic resistance</keyword>
<organism evidence="8 9">
    <name type="scientific">Galliscardovia ingluviei</name>
    <dbReference type="NCBI Taxonomy" id="1769422"/>
    <lineage>
        <taxon>Bacteria</taxon>
        <taxon>Bacillati</taxon>
        <taxon>Actinomycetota</taxon>
        <taxon>Actinomycetes</taxon>
        <taxon>Bifidobacteriales</taxon>
        <taxon>Bifidobacteriaceae</taxon>
        <taxon>Galliscardovia</taxon>
    </lineage>
</organism>
<dbReference type="AlphaFoldDB" id="A0A8J3EYI7"/>
<dbReference type="GO" id="GO:0005886">
    <property type="term" value="C:plasma membrane"/>
    <property type="evidence" value="ECO:0007669"/>
    <property type="project" value="UniProtKB-SubCell"/>
</dbReference>
<name>A0A8J3EYI7_9BIFI</name>
<evidence type="ECO:0000259" key="7">
    <source>
        <dbReference type="PROSITE" id="PS50893"/>
    </source>
</evidence>
<dbReference type="Proteomes" id="UP000619536">
    <property type="component" value="Unassembled WGS sequence"/>
</dbReference>
<proteinExistence type="predicted"/>
<dbReference type="EMBL" id="BMDH01000002">
    <property type="protein sequence ID" value="GGI13939.1"/>
    <property type="molecule type" value="Genomic_DNA"/>
</dbReference>
<evidence type="ECO:0000256" key="3">
    <source>
        <dbReference type="ARBA" id="ARBA00022741"/>
    </source>
</evidence>
<dbReference type="SMART" id="SM00382">
    <property type="entry name" value="AAA"/>
    <property type="match status" value="1"/>
</dbReference>
<dbReference type="PANTHER" id="PTHR42711:SF19">
    <property type="entry name" value="DOXORUBICIN RESISTANCE ATP-BINDING PROTEIN DRRA"/>
    <property type="match status" value="1"/>
</dbReference>
<reference evidence="8" key="1">
    <citation type="journal article" date="2014" name="Int. J. Syst. Evol. Microbiol.">
        <title>Complete genome sequence of Corynebacterium casei LMG S-19264T (=DSM 44701T), isolated from a smear-ripened cheese.</title>
        <authorList>
            <consortium name="US DOE Joint Genome Institute (JGI-PGF)"/>
            <person name="Walter F."/>
            <person name="Albersmeier A."/>
            <person name="Kalinowski J."/>
            <person name="Ruckert C."/>
        </authorList>
    </citation>
    <scope>NUCLEOTIDE SEQUENCE</scope>
    <source>
        <strain evidence="8">CCM 8606</strain>
    </source>
</reference>
<reference evidence="8" key="2">
    <citation type="submission" date="2020-09" db="EMBL/GenBank/DDBJ databases">
        <authorList>
            <person name="Sun Q."/>
            <person name="Sedlacek I."/>
        </authorList>
    </citation>
    <scope>NUCLEOTIDE SEQUENCE</scope>
    <source>
        <strain evidence="8">CCM 8606</strain>
    </source>
</reference>
<evidence type="ECO:0000256" key="1">
    <source>
        <dbReference type="ARBA" id="ARBA00004202"/>
    </source>
</evidence>
<evidence type="ECO:0000256" key="6">
    <source>
        <dbReference type="SAM" id="MobiDB-lite"/>
    </source>
</evidence>
<dbReference type="InterPro" id="IPR050763">
    <property type="entry name" value="ABC_transporter_ATP-binding"/>
</dbReference>
<dbReference type="InterPro" id="IPR003439">
    <property type="entry name" value="ABC_transporter-like_ATP-bd"/>
</dbReference>
<dbReference type="GO" id="GO:0016887">
    <property type="term" value="F:ATP hydrolysis activity"/>
    <property type="evidence" value="ECO:0007669"/>
    <property type="project" value="InterPro"/>
</dbReference>
<feature type="region of interest" description="Disordered" evidence="6">
    <location>
        <begin position="256"/>
        <end position="283"/>
    </location>
</feature>
<dbReference type="GO" id="GO:0005524">
    <property type="term" value="F:ATP binding"/>
    <property type="evidence" value="ECO:0007669"/>
    <property type="project" value="UniProtKB-KW"/>
</dbReference>
<dbReference type="GO" id="GO:0046677">
    <property type="term" value="P:response to antibiotic"/>
    <property type="evidence" value="ECO:0007669"/>
    <property type="project" value="UniProtKB-KW"/>
</dbReference>
<dbReference type="InterPro" id="IPR003593">
    <property type="entry name" value="AAA+_ATPase"/>
</dbReference>
<dbReference type="InterPro" id="IPR027417">
    <property type="entry name" value="P-loop_NTPase"/>
</dbReference>
<dbReference type="PROSITE" id="PS50893">
    <property type="entry name" value="ABC_TRANSPORTER_2"/>
    <property type="match status" value="1"/>
</dbReference>
<dbReference type="RefSeq" id="WP_188355030.1">
    <property type="nucleotide sequence ID" value="NZ_BMDH01000002.1"/>
</dbReference>
<keyword evidence="2" id="KW-0813">Transport</keyword>
<accession>A0A8J3EYI7</accession>
<gene>
    <name evidence="8" type="ORF">GCM10007377_08440</name>
</gene>
<protein>
    <submittedName>
        <fullName evidence="8">ABC transporter ATP-binding protein</fullName>
    </submittedName>
</protein>
<dbReference type="SUPFAM" id="SSF52540">
    <property type="entry name" value="P-loop containing nucleoside triphosphate hydrolases"/>
    <property type="match status" value="1"/>
</dbReference>
<comment type="caution">
    <text evidence="8">The sequence shown here is derived from an EMBL/GenBank/DDBJ whole genome shotgun (WGS) entry which is preliminary data.</text>
</comment>
<evidence type="ECO:0000256" key="5">
    <source>
        <dbReference type="ARBA" id="ARBA00023251"/>
    </source>
</evidence>
<feature type="domain" description="ABC transporter" evidence="7">
    <location>
        <begin position="7"/>
        <end position="237"/>
    </location>
</feature>
<evidence type="ECO:0000256" key="2">
    <source>
        <dbReference type="ARBA" id="ARBA00022448"/>
    </source>
</evidence>
<evidence type="ECO:0000256" key="4">
    <source>
        <dbReference type="ARBA" id="ARBA00022840"/>
    </source>
</evidence>
<dbReference type="PANTHER" id="PTHR42711">
    <property type="entry name" value="ABC TRANSPORTER ATP-BINDING PROTEIN"/>
    <property type="match status" value="1"/>
</dbReference>
<feature type="compositionally biased region" description="Polar residues" evidence="6">
    <location>
        <begin position="269"/>
        <end position="283"/>
    </location>
</feature>
<dbReference type="Gene3D" id="3.40.50.300">
    <property type="entry name" value="P-loop containing nucleotide triphosphate hydrolases"/>
    <property type="match status" value="1"/>
</dbReference>
<evidence type="ECO:0000313" key="8">
    <source>
        <dbReference type="EMBL" id="GGI13939.1"/>
    </source>
</evidence>
<keyword evidence="9" id="KW-1185">Reference proteome</keyword>
<keyword evidence="3" id="KW-0547">Nucleotide-binding</keyword>
<evidence type="ECO:0000313" key="9">
    <source>
        <dbReference type="Proteomes" id="UP000619536"/>
    </source>
</evidence>